<gene>
    <name evidence="7" type="ORF">MPPM_5316</name>
</gene>
<name>A0A160PN39_9HYPH</name>
<accession>A0A160PN39</accession>
<evidence type="ECO:0000256" key="4">
    <source>
        <dbReference type="ARBA" id="ARBA00023136"/>
    </source>
</evidence>
<keyword evidence="7" id="KW-0346">Stress response</keyword>
<feature type="domain" description="J" evidence="6">
    <location>
        <begin position="178"/>
        <end position="231"/>
    </location>
</feature>
<comment type="subcellular location">
    <subcellularLocation>
        <location evidence="1">Membrane</location>
        <topology evidence="1">Single-pass membrane protein</topology>
    </subcellularLocation>
</comment>
<evidence type="ECO:0000313" key="8">
    <source>
        <dbReference type="Proteomes" id="UP000218288"/>
    </source>
</evidence>
<dbReference type="GO" id="GO:0016020">
    <property type="term" value="C:membrane"/>
    <property type="evidence" value="ECO:0007669"/>
    <property type="project" value="UniProtKB-SubCell"/>
</dbReference>
<evidence type="ECO:0000256" key="3">
    <source>
        <dbReference type="ARBA" id="ARBA00022989"/>
    </source>
</evidence>
<keyword evidence="2" id="KW-0812">Transmembrane</keyword>
<dbReference type="Proteomes" id="UP000218288">
    <property type="component" value="Chromosome"/>
</dbReference>
<evidence type="ECO:0000259" key="6">
    <source>
        <dbReference type="PROSITE" id="PS50076"/>
    </source>
</evidence>
<dbReference type="InterPro" id="IPR001623">
    <property type="entry name" value="DnaJ_domain"/>
</dbReference>
<keyword evidence="4" id="KW-0472">Membrane</keyword>
<dbReference type="CDD" id="cd06257">
    <property type="entry name" value="DnaJ"/>
    <property type="match status" value="1"/>
</dbReference>
<dbReference type="AlphaFoldDB" id="A0A160PN39"/>
<proteinExistence type="inferred from homology"/>
<evidence type="ECO:0000256" key="2">
    <source>
        <dbReference type="ARBA" id="ARBA00022692"/>
    </source>
</evidence>
<dbReference type="SUPFAM" id="SSF46565">
    <property type="entry name" value="Chaperone J-domain"/>
    <property type="match status" value="1"/>
</dbReference>
<dbReference type="PANTHER" id="PTHR12763">
    <property type="match status" value="1"/>
</dbReference>
<dbReference type="PANTHER" id="PTHR12763:SF28">
    <property type="entry name" value="GEO10507P1-RELATED"/>
    <property type="match status" value="1"/>
</dbReference>
<dbReference type="Pfam" id="PF00226">
    <property type="entry name" value="DnaJ"/>
    <property type="match status" value="1"/>
</dbReference>
<dbReference type="EMBL" id="AP014809">
    <property type="protein sequence ID" value="BAU93921.1"/>
    <property type="molecule type" value="Genomic_DNA"/>
</dbReference>
<keyword evidence="3" id="KW-1133">Transmembrane helix</keyword>
<evidence type="ECO:0000256" key="1">
    <source>
        <dbReference type="ARBA" id="ARBA00004167"/>
    </source>
</evidence>
<dbReference type="OrthoDB" id="9811070at2"/>
<dbReference type="Gene3D" id="1.10.287.110">
    <property type="entry name" value="DnaJ domain"/>
    <property type="match status" value="1"/>
</dbReference>
<organism evidence="7 8">
    <name type="scientific">Methylorubrum populi</name>
    <dbReference type="NCBI Taxonomy" id="223967"/>
    <lineage>
        <taxon>Bacteria</taxon>
        <taxon>Pseudomonadati</taxon>
        <taxon>Pseudomonadota</taxon>
        <taxon>Alphaproteobacteria</taxon>
        <taxon>Hyphomicrobiales</taxon>
        <taxon>Methylobacteriaceae</taxon>
        <taxon>Methylorubrum</taxon>
    </lineage>
</organism>
<comment type="similarity">
    <text evidence="5">Belongs to the TIM14 family.</text>
</comment>
<dbReference type="SMART" id="SM00271">
    <property type="entry name" value="DnaJ"/>
    <property type="match status" value="1"/>
</dbReference>
<evidence type="ECO:0000313" key="7">
    <source>
        <dbReference type="EMBL" id="BAU93921.1"/>
    </source>
</evidence>
<dbReference type="InterPro" id="IPR036869">
    <property type="entry name" value="J_dom_sf"/>
</dbReference>
<protein>
    <submittedName>
        <fullName evidence="7">Heat shock protein DnaJ domain-containing protein</fullName>
    </submittedName>
</protein>
<evidence type="ECO:0000256" key="5">
    <source>
        <dbReference type="ARBA" id="ARBA00038105"/>
    </source>
</evidence>
<dbReference type="RefSeq" id="WP_096487575.1">
    <property type="nucleotide sequence ID" value="NZ_AP014809.1"/>
</dbReference>
<reference evidence="7 8" key="1">
    <citation type="journal article" date="2016" name="Genome Announc.">
        <title>Complete Genome Sequence of Methylobacterium populi P-1M, Isolated from Pink-Pigmented Household Biofilm.</title>
        <authorList>
            <person name="Morohoshi T."/>
            <person name="Ikeda T."/>
        </authorList>
    </citation>
    <scope>NUCLEOTIDE SEQUENCE [LARGE SCALE GENOMIC DNA]</scope>
    <source>
        <strain evidence="7 8">P-1M</strain>
    </source>
</reference>
<dbReference type="PROSITE" id="PS50076">
    <property type="entry name" value="DNAJ_2"/>
    <property type="match status" value="1"/>
</dbReference>
<sequence>MLLALGLLALIGFWWLGRRNGRLPFGLTPRLLAGYALLATAFVLSLRGSFIPALLLGAGGIWLTEGEAGVIRRVRAWRGHPEPQLVRTASLELALRSDGAPLDGTLFVGPFAGRPLSAVPTEALIELTILLRPHDPEGTRLLEAYLDRRQSGWRVDADSDGYPRPGGAAKPGTMTEEEAYQVLGLERGASLEEVRTAHRTLMKRLHPDQGGSVERAARVNAARDRLVNRHR</sequence>